<feature type="transmembrane region" description="Helical" evidence="8">
    <location>
        <begin position="176"/>
        <end position="195"/>
    </location>
</feature>
<evidence type="ECO:0000256" key="3">
    <source>
        <dbReference type="ARBA" id="ARBA00022475"/>
    </source>
</evidence>
<name>A0A0S7BMR2_9CHLR</name>
<feature type="transmembrane region" description="Helical" evidence="8">
    <location>
        <begin position="21"/>
        <end position="39"/>
    </location>
</feature>
<evidence type="ECO:0000313" key="11">
    <source>
        <dbReference type="Proteomes" id="UP000055060"/>
    </source>
</evidence>
<comment type="function">
    <text evidence="8">Conversion of 1,4-dihydroxy-2-naphthoate (DHNA) to demethylmenaquinone (DMK).</text>
</comment>
<dbReference type="InterPro" id="IPR026046">
    <property type="entry name" value="UBIAD1"/>
</dbReference>
<evidence type="ECO:0000256" key="6">
    <source>
        <dbReference type="ARBA" id="ARBA00022989"/>
    </source>
</evidence>
<reference evidence="10" key="1">
    <citation type="submission" date="2015-07" db="EMBL/GenBank/DDBJ databases">
        <title>Draft Genome Sequences of Anaerolinea thermolimosa IMO-1, Bellilinea caldifistulae GOMI-1, Leptolinea tardivitalis YMTK-2, Levilinea saccharolytica KIBI-1,Longilinea arvoryzae KOME-1, Previously Described as Members of the Anaerolineaceae (Chloroflexi).</title>
        <authorList>
            <person name="Sekiguchi Y."/>
            <person name="Ohashi A."/>
            <person name="Matsuura N."/>
            <person name="Tourlousse M.D."/>
        </authorList>
    </citation>
    <scope>NUCLEOTIDE SEQUENCE [LARGE SCALE GENOMIC DNA]</scope>
    <source>
        <strain evidence="10">KOME-1</strain>
    </source>
</reference>
<dbReference type="PANTHER" id="PTHR13929">
    <property type="entry name" value="1,4-DIHYDROXY-2-NAPHTHOATE OCTAPRENYLTRANSFERASE"/>
    <property type="match status" value="1"/>
</dbReference>
<feature type="transmembrane region" description="Helical" evidence="8">
    <location>
        <begin position="152"/>
        <end position="170"/>
    </location>
</feature>
<dbReference type="GO" id="GO:0046428">
    <property type="term" value="F:1,4-dihydroxy-2-naphthoate polyprenyltransferase activity"/>
    <property type="evidence" value="ECO:0007669"/>
    <property type="project" value="UniProtKB-UniRule"/>
</dbReference>
<dbReference type="PIRSF" id="PIRSF005355">
    <property type="entry name" value="UBIAD1"/>
    <property type="match status" value="1"/>
</dbReference>
<proteinExistence type="inferred from homology"/>
<dbReference type="PANTHER" id="PTHR13929:SF0">
    <property type="entry name" value="UBIA PRENYLTRANSFERASE DOMAIN-CONTAINING PROTEIN 1"/>
    <property type="match status" value="1"/>
</dbReference>
<feature type="transmembrane region" description="Helical" evidence="8">
    <location>
        <begin position="284"/>
        <end position="302"/>
    </location>
</feature>
<evidence type="ECO:0000256" key="8">
    <source>
        <dbReference type="HAMAP-Rule" id="MF_01937"/>
    </source>
</evidence>
<dbReference type="Proteomes" id="UP000055060">
    <property type="component" value="Unassembled WGS sequence"/>
</dbReference>
<comment type="pathway">
    <text evidence="8">Quinol/quinone metabolism; menaquinone biosynthesis; menaquinol from 1,4-dihydroxy-2-naphthoate: step 1/2.</text>
</comment>
<dbReference type="InterPro" id="IPR044878">
    <property type="entry name" value="UbiA_sf"/>
</dbReference>
<dbReference type="GO" id="GO:0009234">
    <property type="term" value="P:menaquinone biosynthetic process"/>
    <property type="evidence" value="ECO:0007669"/>
    <property type="project" value="UniProtKB-UniRule"/>
</dbReference>
<dbReference type="OrthoDB" id="9767568at2"/>
<dbReference type="AlphaFoldDB" id="A0A0S7BMR2"/>
<organism evidence="10">
    <name type="scientific">Longilinea arvoryzae</name>
    <dbReference type="NCBI Taxonomy" id="360412"/>
    <lineage>
        <taxon>Bacteria</taxon>
        <taxon>Bacillati</taxon>
        <taxon>Chloroflexota</taxon>
        <taxon>Anaerolineae</taxon>
        <taxon>Anaerolineales</taxon>
        <taxon>Anaerolineaceae</taxon>
        <taxon>Longilinea</taxon>
    </lineage>
</organism>
<comment type="catalytic activity">
    <reaction evidence="8">
        <text>an all-trans-polyprenyl diphosphate + 1,4-dihydroxy-2-naphthoate + H(+) = a 2-demethylmenaquinol + CO2 + diphosphate</text>
        <dbReference type="Rhea" id="RHEA:26478"/>
        <dbReference type="Rhea" id="RHEA-COMP:9563"/>
        <dbReference type="Rhea" id="RHEA-COMP:9564"/>
        <dbReference type="ChEBI" id="CHEBI:11173"/>
        <dbReference type="ChEBI" id="CHEBI:15378"/>
        <dbReference type="ChEBI" id="CHEBI:16526"/>
        <dbReference type="ChEBI" id="CHEBI:33019"/>
        <dbReference type="ChEBI" id="CHEBI:55437"/>
        <dbReference type="ChEBI" id="CHEBI:58914"/>
        <dbReference type="EC" id="2.5.1.74"/>
    </reaction>
</comment>
<keyword evidence="5 8" id="KW-0812">Transmembrane</keyword>
<evidence type="ECO:0000256" key="1">
    <source>
        <dbReference type="ARBA" id="ARBA00004141"/>
    </source>
</evidence>
<keyword evidence="3 8" id="KW-1003">Cell membrane</keyword>
<feature type="transmembrane region" description="Helical" evidence="8">
    <location>
        <begin position="247"/>
        <end position="263"/>
    </location>
</feature>
<keyword evidence="2 8" id="KW-0474">Menaquinone biosynthesis</keyword>
<dbReference type="GO" id="GO:0005886">
    <property type="term" value="C:plasma membrane"/>
    <property type="evidence" value="ECO:0007669"/>
    <property type="project" value="UniProtKB-SubCell"/>
</dbReference>
<dbReference type="UniPathway" id="UPA00079">
    <property type="reaction ID" value="UER00168"/>
</dbReference>
<comment type="similarity">
    <text evidence="8">Belongs to the MenA family. Type 1 subfamily.</text>
</comment>
<dbReference type="STRING" id="360412.LARV_03367"/>
<protein>
    <recommendedName>
        <fullName evidence="8 9">1,4-dihydroxy-2-naphthoate octaprenyltransferase</fullName>
        <shortName evidence="8">DHNA-octaprenyltransferase</shortName>
        <ecNumber evidence="8 9">2.5.1.74</ecNumber>
    </recommendedName>
</protein>
<dbReference type="EC" id="2.5.1.74" evidence="8 9"/>
<evidence type="ECO:0000256" key="7">
    <source>
        <dbReference type="ARBA" id="ARBA00023136"/>
    </source>
</evidence>
<comment type="subcellular location">
    <subcellularLocation>
        <location evidence="8">Cell membrane</location>
        <topology evidence="8">Multi-pass membrane protein</topology>
    </subcellularLocation>
    <subcellularLocation>
        <location evidence="1">Membrane</location>
        <topology evidence="1">Multi-pass membrane protein</topology>
    </subcellularLocation>
</comment>
<dbReference type="InterPro" id="IPR004657">
    <property type="entry name" value="MenA"/>
</dbReference>
<evidence type="ECO:0000256" key="9">
    <source>
        <dbReference type="NCBIfam" id="TIGR00751"/>
    </source>
</evidence>
<dbReference type="Gene3D" id="1.10.357.140">
    <property type="entry name" value="UbiA prenyltransferase"/>
    <property type="match status" value="1"/>
</dbReference>
<evidence type="ECO:0000313" key="10">
    <source>
        <dbReference type="EMBL" id="GAP15576.1"/>
    </source>
</evidence>
<sequence>MEISAKPIPKFKVWLLAARPRTLPAAAAPVIIGAAIAFQESTFRLLPALGALAGALLLQIGANFANDVFDYQKGADTTERMGPTRVTLSGMLSPAEVKAGMWTMFSLAALVGVYLTLASGWPVIAIGLLSIAAAILYTGGPFPYGYRGLGELFVFLFFGLAAVVGTYYVQAVRVSIHAIIGSVPVGLLIVAILAVNNLRDLPTDRATGKTTLAVRLGEQGARQEFMLLVLLAYLVPLLLTLSKVDSWWMLLPFLTLPMAIELIQYVNKNSGKPLNRALARTGQLTLLFSFTYAAGVILSRLLPL</sequence>
<gene>
    <name evidence="8" type="primary">menA</name>
    <name evidence="10" type="ORF">LARV_03367</name>
</gene>
<dbReference type="NCBIfam" id="TIGR00751">
    <property type="entry name" value="menA"/>
    <property type="match status" value="1"/>
</dbReference>
<keyword evidence="11" id="KW-1185">Reference proteome</keyword>
<dbReference type="GO" id="GO:0042371">
    <property type="term" value="P:vitamin K biosynthetic process"/>
    <property type="evidence" value="ECO:0007669"/>
    <property type="project" value="TreeGrafter"/>
</dbReference>
<dbReference type="NCBIfam" id="NF004751">
    <property type="entry name" value="PRK06080.1-3"/>
    <property type="match status" value="1"/>
</dbReference>
<feature type="transmembrane region" description="Helical" evidence="8">
    <location>
        <begin position="225"/>
        <end position="241"/>
    </location>
</feature>
<keyword evidence="6 8" id="KW-1133">Transmembrane helix</keyword>
<dbReference type="InterPro" id="IPR000537">
    <property type="entry name" value="UbiA_prenyltransferase"/>
</dbReference>
<evidence type="ECO:0000256" key="5">
    <source>
        <dbReference type="ARBA" id="ARBA00022692"/>
    </source>
</evidence>
<feature type="transmembrane region" description="Helical" evidence="8">
    <location>
        <begin position="45"/>
        <end position="65"/>
    </location>
</feature>
<dbReference type="CDD" id="cd13962">
    <property type="entry name" value="PT_UbiA_UBIAD1"/>
    <property type="match status" value="1"/>
</dbReference>
<accession>A0A0S7BMR2</accession>
<dbReference type="HAMAP" id="MF_01937">
    <property type="entry name" value="MenA_1"/>
    <property type="match status" value="1"/>
</dbReference>
<dbReference type="RefSeq" id="WP_075074747.1">
    <property type="nucleotide sequence ID" value="NZ_DF967972.1"/>
</dbReference>
<feature type="transmembrane region" description="Helical" evidence="8">
    <location>
        <begin position="123"/>
        <end position="140"/>
    </location>
</feature>
<keyword evidence="7 8" id="KW-0472">Membrane</keyword>
<feature type="transmembrane region" description="Helical" evidence="8">
    <location>
        <begin position="99"/>
        <end position="117"/>
    </location>
</feature>
<dbReference type="Pfam" id="PF01040">
    <property type="entry name" value="UbiA"/>
    <property type="match status" value="1"/>
</dbReference>
<dbReference type="EMBL" id="DF967972">
    <property type="protein sequence ID" value="GAP15576.1"/>
    <property type="molecule type" value="Genomic_DNA"/>
</dbReference>
<evidence type="ECO:0000256" key="4">
    <source>
        <dbReference type="ARBA" id="ARBA00022679"/>
    </source>
</evidence>
<keyword evidence="4 8" id="KW-0808">Transferase</keyword>
<evidence type="ECO:0000256" key="2">
    <source>
        <dbReference type="ARBA" id="ARBA00022428"/>
    </source>
</evidence>